<dbReference type="AlphaFoldDB" id="A0AAV6J8Y2"/>
<keyword evidence="1" id="KW-1133">Transmembrane helix</keyword>
<sequence length="122" mass="14171">MAPEVCLNLITHSFLELDFCDLDMDTVIWFFMVSLSVSYSSFLLLLALGFQIWDEGIFQLPPQHLLSCYRSWLSLGVKRILDAHSNDWKFPNQEHTRLTRKPIVLISSSHAACKFMDNFMIL</sequence>
<comment type="caution">
    <text evidence="2">The sequence shown here is derived from an EMBL/GenBank/DDBJ whole genome shotgun (WGS) entry which is preliminary data.</text>
</comment>
<accession>A0AAV6J8Y2</accession>
<protein>
    <submittedName>
        <fullName evidence="2">Uncharacterized protein</fullName>
    </submittedName>
</protein>
<reference evidence="2" key="1">
    <citation type="submission" date="2020-08" db="EMBL/GenBank/DDBJ databases">
        <title>Plant Genome Project.</title>
        <authorList>
            <person name="Zhang R.-G."/>
        </authorList>
    </citation>
    <scope>NUCLEOTIDE SEQUENCE</scope>
    <source>
        <strain evidence="2">WSP0</strain>
        <tissue evidence="2">Leaf</tissue>
    </source>
</reference>
<name>A0AAV6J8Y2_9ERIC</name>
<organism evidence="2 3">
    <name type="scientific">Rhododendron griersonianum</name>
    <dbReference type="NCBI Taxonomy" id="479676"/>
    <lineage>
        <taxon>Eukaryota</taxon>
        <taxon>Viridiplantae</taxon>
        <taxon>Streptophyta</taxon>
        <taxon>Embryophyta</taxon>
        <taxon>Tracheophyta</taxon>
        <taxon>Spermatophyta</taxon>
        <taxon>Magnoliopsida</taxon>
        <taxon>eudicotyledons</taxon>
        <taxon>Gunneridae</taxon>
        <taxon>Pentapetalae</taxon>
        <taxon>asterids</taxon>
        <taxon>Ericales</taxon>
        <taxon>Ericaceae</taxon>
        <taxon>Ericoideae</taxon>
        <taxon>Rhodoreae</taxon>
        <taxon>Rhododendron</taxon>
    </lineage>
</organism>
<gene>
    <name evidence="2" type="ORF">RHGRI_023884</name>
</gene>
<feature type="transmembrane region" description="Helical" evidence="1">
    <location>
        <begin position="27"/>
        <end position="50"/>
    </location>
</feature>
<evidence type="ECO:0000313" key="2">
    <source>
        <dbReference type="EMBL" id="KAG5536252.1"/>
    </source>
</evidence>
<proteinExistence type="predicted"/>
<evidence type="ECO:0000256" key="1">
    <source>
        <dbReference type="SAM" id="Phobius"/>
    </source>
</evidence>
<dbReference type="EMBL" id="JACTNZ010000008">
    <property type="protein sequence ID" value="KAG5536252.1"/>
    <property type="molecule type" value="Genomic_DNA"/>
</dbReference>
<keyword evidence="1" id="KW-0812">Transmembrane</keyword>
<keyword evidence="3" id="KW-1185">Reference proteome</keyword>
<keyword evidence="1" id="KW-0472">Membrane</keyword>
<dbReference type="Proteomes" id="UP000823749">
    <property type="component" value="Chromosome 8"/>
</dbReference>
<evidence type="ECO:0000313" key="3">
    <source>
        <dbReference type="Proteomes" id="UP000823749"/>
    </source>
</evidence>